<feature type="region of interest" description="Disordered" evidence="1">
    <location>
        <begin position="1"/>
        <end position="137"/>
    </location>
</feature>
<gene>
    <name evidence="2" type="ORF">EVOR1521_LOCUS9170</name>
</gene>
<name>A0AA36I5M2_9DINO</name>
<dbReference type="Proteomes" id="UP001178507">
    <property type="component" value="Unassembled WGS sequence"/>
</dbReference>
<feature type="compositionally biased region" description="Basic and acidic residues" evidence="1">
    <location>
        <begin position="195"/>
        <end position="204"/>
    </location>
</feature>
<feature type="region of interest" description="Disordered" evidence="1">
    <location>
        <begin position="156"/>
        <end position="234"/>
    </location>
</feature>
<proteinExistence type="predicted"/>
<feature type="compositionally biased region" description="Polar residues" evidence="1">
    <location>
        <begin position="70"/>
        <end position="80"/>
    </location>
</feature>
<accession>A0AA36I5M2</accession>
<organism evidence="2 3">
    <name type="scientific">Effrenium voratum</name>
    <dbReference type="NCBI Taxonomy" id="2562239"/>
    <lineage>
        <taxon>Eukaryota</taxon>
        <taxon>Sar</taxon>
        <taxon>Alveolata</taxon>
        <taxon>Dinophyceae</taxon>
        <taxon>Suessiales</taxon>
        <taxon>Symbiodiniaceae</taxon>
        <taxon>Effrenium</taxon>
    </lineage>
</organism>
<protein>
    <submittedName>
        <fullName evidence="2">Uncharacterized protein</fullName>
    </submittedName>
</protein>
<evidence type="ECO:0000313" key="2">
    <source>
        <dbReference type="EMBL" id="CAJ1381504.1"/>
    </source>
</evidence>
<dbReference type="EMBL" id="CAUJNA010000815">
    <property type="protein sequence ID" value="CAJ1381504.1"/>
    <property type="molecule type" value="Genomic_DNA"/>
</dbReference>
<feature type="compositionally biased region" description="Basic and acidic residues" evidence="1">
    <location>
        <begin position="157"/>
        <end position="184"/>
    </location>
</feature>
<comment type="caution">
    <text evidence="2">The sequence shown here is derived from an EMBL/GenBank/DDBJ whole genome shotgun (WGS) entry which is preliminary data.</text>
</comment>
<evidence type="ECO:0000313" key="3">
    <source>
        <dbReference type="Proteomes" id="UP001178507"/>
    </source>
</evidence>
<reference evidence="2" key="1">
    <citation type="submission" date="2023-08" db="EMBL/GenBank/DDBJ databases">
        <authorList>
            <person name="Chen Y."/>
            <person name="Shah S."/>
            <person name="Dougan E. K."/>
            <person name="Thang M."/>
            <person name="Chan C."/>
        </authorList>
    </citation>
    <scope>NUCLEOTIDE SEQUENCE</scope>
</reference>
<sequence length="234" mass="26420">MTELRRKIFFAQRQQPLKPQAPGRPLAEANEGARAWRAPKEGDAQLTRQVMRNAGDWRGETRSRQAVIRNRSTGRSSSKPRQVILRSSDGAGEWREPRSRQARARNRSAGRSSSKPRSTSKPRWIKKETSCENSKEPEAIAANGELIRLQAHCQAECADREAPSDKQSPKEENHPVDPTLKDKVNPSIQEEDPEERPRRDENSDNLKVVDTSTGPQQFDIAAADTDDEEAEFFP</sequence>
<keyword evidence="3" id="KW-1185">Reference proteome</keyword>
<dbReference type="AlphaFoldDB" id="A0AA36I5M2"/>
<feature type="compositionally biased region" description="Basic and acidic residues" evidence="1">
    <location>
        <begin position="125"/>
        <end position="137"/>
    </location>
</feature>
<evidence type="ECO:0000256" key="1">
    <source>
        <dbReference type="SAM" id="MobiDB-lite"/>
    </source>
</evidence>
<feature type="compositionally biased region" description="Acidic residues" evidence="1">
    <location>
        <begin position="224"/>
        <end position="234"/>
    </location>
</feature>